<reference evidence="1" key="2">
    <citation type="journal article" date="2023" name="Proc. Natl. Acad. Sci. U.S.A.">
        <title>A global phylogenomic analysis of the shiitake genus Lentinula.</title>
        <authorList>
            <person name="Sierra-Patev S."/>
            <person name="Min B."/>
            <person name="Naranjo-Ortiz M."/>
            <person name="Looney B."/>
            <person name="Konkel Z."/>
            <person name="Slot J.C."/>
            <person name="Sakamoto Y."/>
            <person name="Steenwyk J.L."/>
            <person name="Rokas A."/>
            <person name="Carro J."/>
            <person name="Camarero S."/>
            <person name="Ferreira P."/>
            <person name="Molpeceres G."/>
            <person name="Ruiz-Duenas F.J."/>
            <person name="Serrano A."/>
            <person name="Henrissat B."/>
            <person name="Drula E."/>
            <person name="Hughes K.W."/>
            <person name="Mata J.L."/>
            <person name="Ishikawa N.K."/>
            <person name="Vargas-Isla R."/>
            <person name="Ushijima S."/>
            <person name="Smith C.A."/>
            <person name="Donoghue J."/>
            <person name="Ahrendt S."/>
            <person name="Andreopoulos W."/>
            <person name="He G."/>
            <person name="LaButti K."/>
            <person name="Lipzen A."/>
            <person name="Ng V."/>
            <person name="Riley R."/>
            <person name="Sandor L."/>
            <person name="Barry K."/>
            <person name="Martinez A.T."/>
            <person name="Xiao Y."/>
            <person name="Gibbons J.G."/>
            <person name="Terashima K."/>
            <person name="Grigoriev I.V."/>
            <person name="Hibbett D."/>
        </authorList>
    </citation>
    <scope>NUCLEOTIDE SEQUENCE</scope>
    <source>
        <strain evidence="1">ET3784</strain>
    </source>
</reference>
<dbReference type="EMBL" id="JANVFO010000016">
    <property type="protein sequence ID" value="KAJ3733810.1"/>
    <property type="molecule type" value="Genomic_DNA"/>
</dbReference>
<gene>
    <name evidence="1" type="ORF">DFJ43DRAFT_1223081</name>
</gene>
<evidence type="ECO:0000313" key="1">
    <source>
        <dbReference type="EMBL" id="KAJ3733810.1"/>
    </source>
</evidence>
<evidence type="ECO:0000313" key="2">
    <source>
        <dbReference type="Proteomes" id="UP001176059"/>
    </source>
</evidence>
<reference evidence="1" key="1">
    <citation type="submission" date="2022-08" db="EMBL/GenBank/DDBJ databases">
        <authorList>
            <consortium name="DOE Joint Genome Institute"/>
            <person name="Min B."/>
            <person name="Sierra-Patev S."/>
            <person name="Naranjo-Ortiz M."/>
            <person name="Looney B."/>
            <person name="Konkel Z."/>
            <person name="Slot J.C."/>
            <person name="Sakamoto Y."/>
            <person name="Steenwyk J.L."/>
            <person name="Rokas A."/>
            <person name="Carro J."/>
            <person name="Camarero S."/>
            <person name="Ferreira P."/>
            <person name="Molpeceres G."/>
            <person name="Ruiz-duenas F.J."/>
            <person name="Serrano A."/>
            <person name="Henrissat B."/>
            <person name="Drula E."/>
            <person name="Hughes K.W."/>
            <person name="Mata J.L."/>
            <person name="Ishikawa N.K."/>
            <person name="Vargas-Isla R."/>
            <person name="Ushijima S."/>
            <person name="Smith C.A."/>
            <person name="Ahrendt S."/>
            <person name="Andreopoulos W."/>
            <person name="He G."/>
            <person name="LaButti K."/>
            <person name="Lipzen A."/>
            <person name="Ng V."/>
            <person name="Riley R."/>
            <person name="Sandor L."/>
            <person name="Barry K."/>
            <person name="Martinez A.T."/>
            <person name="Xiao Y."/>
            <person name="Gibbons J.G."/>
            <person name="Terashima K."/>
            <person name="Hibbett D.S."/>
            <person name="Grigoriev I.V."/>
        </authorList>
    </citation>
    <scope>NUCLEOTIDE SEQUENCE</scope>
    <source>
        <strain evidence="1">ET3784</strain>
    </source>
</reference>
<dbReference type="AlphaFoldDB" id="A0AA38JPN5"/>
<accession>A0AA38JPN5</accession>
<proteinExistence type="predicted"/>
<sequence length="204" mass="23247">MLRCPMTLIKASRGLLQFAHILIPNAMEPSHDLLTIYEWVLGMTFGSLCKQSRLFLLPVLTDIHACLNGHTCLVLLAQETLECMTTYFSLVSVQRARDTQTSYNRWHYARYVKANGAFANGQIYRYFLVPHPNTDPMILAHIHHPILAFYSHVSPFAFLLNAFHTLAVWSSPSDGFWGYIEPSDDDRSRVLYQGLCQHLASSPM</sequence>
<keyword evidence="2" id="KW-1185">Reference proteome</keyword>
<organism evidence="1 2">
    <name type="scientific">Lentinula guzmanii</name>
    <dbReference type="NCBI Taxonomy" id="2804957"/>
    <lineage>
        <taxon>Eukaryota</taxon>
        <taxon>Fungi</taxon>
        <taxon>Dikarya</taxon>
        <taxon>Basidiomycota</taxon>
        <taxon>Agaricomycotina</taxon>
        <taxon>Agaricomycetes</taxon>
        <taxon>Agaricomycetidae</taxon>
        <taxon>Agaricales</taxon>
        <taxon>Marasmiineae</taxon>
        <taxon>Omphalotaceae</taxon>
        <taxon>Lentinula</taxon>
    </lineage>
</organism>
<protein>
    <submittedName>
        <fullName evidence="1">Uncharacterized protein</fullName>
    </submittedName>
</protein>
<dbReference type="Proteomes" id="UP001176059">
    <property type="component" value="Unassembled WGS sequence"/>
</dbReference>
<name>A0AA38JPN5_9AGAR</name>
<comment type="caution">
    <text evidence="1">The sequence shown here is derived from an EMBL/GenBank/DDBJ whole genome shotgun (WGS) entry which is preliminary data.</text>
</comment>